<sequence>MGVKYDVAKYFIDSFSQSGTLSNVALFLSLADDPSIERTITPKTALTLAEYLAFEKGKHVLVIMTDMTNYCESL</sequence>
<evidence type="ECO:0000313" key="4">
    <source>
        <dbReference type="EMBL" id="EJW91221.1"/>
    </source>
</evidence>
<evidence type="ECO:0000256" key="1">
    <source>
        <dbReference type="ARBA" id="ARBA00022448"/>
    </source>
</evidence>
<dbReference type="Gene3D" id="3.40.50.12240">
    <property type="match status" value="1"/>
</dbReference>
<dbReference type="PANTHER" id="PTHR43389:SF4">
    <property type="entry name" value="V-TYPE PROTON ATPASE SUBUNIT B"/>
    <property type="match status" value="1"/>
</dbReference>
<name>J9F8J0_9ZZZZ</name>
<comment type="caution">
    <text evidence="4">The sequence shown here is derived from an EMBL/GenBank/DDBJ whole genome shotgun (WGS) entry which is preliminary data.</text>
</comment>
<evidence type="ECO:0000259" key="3">
    <source>
        <dbReference type="Pfam" id="PF00006"/>
    </source>
</evidence>
<evidence type="ECO:0000256" key="2">
    <source>
        <dbReference type="ARBA" id="ARBA00023065"/>
    </source>
</evidence>
<keyword evidence="1" id="KW-0813">Transport</keyword>
<accession>J9F8J0</accession>
<dbReference type="GO" id="GO:0006811">
    <property type="term" value="P:monoatomic ion transport"/>
    <property type="evidence" value="ECO:0007669"/>
    <property type="project" value="UniProtKB-KW"/>
</dbReference>
<proteinExistence type="predicted"/>
<dbReference type="SUPFAM" id="SSF52540">
    <property type="entry name" value="P-loop containing nucleoside triphosphate hydrolases"/>
    <property type="match status" value="1"/>
</dbReference>
<dbReference type="EMBL" id="AMCI01008323">
    <property type="protein sequence ID" value="EJW91221.1"/>
    <property type="molecule type" value="Genomic_DNA"/>
</dbReference>
<dbReference type="Pfam" id="PF00006">
    <property type="entry name" value="ATP-synt_ab"/>
    <property type="match status" value="1"/>
</dbReference>
<feature type="domain" description="ATPase F1/V1/A1 complex alpha/beta subunit nucleotide-binding" evidence="3">
    <location>
        <begin position="1"/>
        <end position="73"/>
    </location>
</feature>
<protein>
    <submittedName>
        <fullName evidence="4">AtpB</fullName>
    </submittedName>
</protein>
<organism evidence="4">
    <name type="scientific">gut metagenome</name>
    <dbReference type="NCBI Taxonomy" id="749906"/>
    <lineage>
        <taxon>unclassified sequences</taxon>
        <taxon>metagenomes</taxon>
        <taxon>organismal metagenomes</taxon>
    </lineage>
</organism>
<dbReference type="PANTHER" id="PTHR43389">
    <property type="entry name" value="V-TYPE PROTON ATPASE SUBUNIT B"/>
    <property type="match status" value="1"/>
</dbReference>
<feature type="non-terminal residue" evidence="4">
    <location>
        <position position="74"/>
    </location>
</feature>
<dbReference type="InterPro" id="IPR027417">
    <property type="entry name" value="P-loop_NTPase"/>
</dbReference>
<keyword evidence="2" id="KW-0406">Ion transport</keyword>
<dbReference type="GO" id="GO:0005524">
    <property type="term" value="F:ATP binding"/>
    <property type="evidence" value="ECO:0007669"/>
    <property type="project" value="InterPro"/>
</dbReference>
<dbReference type="InterPro" id="IPR000194">
    <property type="entry name" value="ATPase_F1/V1/A1_a/bsu_nucl-bd"/>
</dbReference>
<gene>
    <name evidence="4" type="ORF">EVA_20672</name>
</gene>
<reference evidence="4" key="1">
    <citation type="journal article" date="2012" name="PLoS ONE">
        <title>Gene sets for utilization of primary and secondary nutrition supplies in the distal gut of endangered iberian lynx.</title>
        <authorList>
            <person name="Alcaide M."/>
            <person name="Messina E."/>
            <person name="Richter M."/>
            <person name="Bargiela R."/>
            <person name="Peplies J."/>
            <person name="Huws S.A."/>
            <person name="Newbold C.J."/>
            <person name="Golyshin P.N."/>
            <person name="Simon M.A."/>
            <person name="Lopez G."/>
            <person name="Yakimov M.M."/>
            <person name="Ferrer M."/>
        </authorList>
    </citation>
    <scope>NUCLEOTIDE SEQUENCE</scope>
</reference>
<dbReference type="InterPro" id="IPR022879">
    <property type="entry name" value="V-ATPase_su_B/beta"/>
</dbReference>
<dbReference type="AlphaFoldDB" id="J9F8J0"/>